<dbReference type="SUPFAM" id="SSF69279">
    <property type="entry name" value="Phage tail proteins"/>
    <property type="match status" value="1"/>
</dbReference>
<dbReference type="Pfam" id="PF22759">
    <property type="entry name" value="E217_GP41"/>
    <property type="match status" value="1"/>
</dbReference>
<evidence type="ECO:0000313" key="1">
    <source>
        <dbReference type="EMBL" id="WRQ13137.1"/>
    </source>
</evidence>
<accession>A0AAX4J5Z3</accession>
<name>A0AAX4J5Z3_9CAUD</name>
<dbReference type="InterPro" id="IPR054496">
    <property type="entry name" value="E217_GP41"/>
</dbReference>
<dbReference type="Proteomes" id="UP001432163">
    <property type="component" value="Segment"/>
</dbReference>
<organism evidence="1 2">
    <name type="scientific">Vibrio phage vB_VpM-pA2SJ1</name>
    <dbReference type="NCBI Taxonomy" id="3095964"/>
    <lineage>
        <taxon>Viruses</taxon>
        <taxon>Duplodnaviria</taxon>
        <taxon>Heunggongvirae</taxon>
        <taxon>Uroviricota</taxon>
        <taxon>Caudoviricetes</taxon>
    </lineage>
</organism>
<proteinExistence type="predicted"/>
<reference evidence="1" key="1">
    <citation type="submission" date="2023-11" db="EMBL/GenBank/DDBJ databases">
        <title>Complete genome sequence of Vibrio virus vB_VpM-pA2SJ1.</title>
        <authorList>
            <person name="Lim S.J."/>
            <person name="Park S.Y."/>
            <person name="Kim J.H."/>
        </authorList>
    </citation>
    <scope>NUCLEOTIDE SEQUENCE</scope>
</reference>
<protein>
    <submittedName>
        <fullName evidence="1">Baseplate hub</fullName>
    </submittedName>
</protein>
<sequence length="292" mass="32536">MRFYGRHYKLSLGSNGGSKVYETVNGEGLRLRFNVTHYPGGKLSMASIDLFNINKQSEGIITSQFTDISLQAGYENNTGVIFKGQVVNFNKLRDGPDTFLRMFCNSGVKALDNSRVEPKGLNKNVSVLEVIDLIASTLGLPLKIQREEFENLPLKSIGYPMGNSVRFELERLTRDYNLHWYIENGYLVIKKKDTKLPGSTIIIAEESGLIGTPVVTSTGISFKTHLNPSLSLNRIVNLRAKTPSIQFSGGYLVDQSRFIAHGSQRIIKINAVGDTHSDDWYSECDCVRYGAV</sequence>
<dbReference type="EMBL" id="OR813779">
    <property type="protein sequence ID" value="WRQ13137.1"/>
    <property type="molecule type" value="Genomic_DNA"/>
</dbReference>
<evidence type="ECO:0000313" key="2">
    <source>
        <dbReference type="Proteomes" id="UP001432163"/>
    </source>
</evidence>